<protein>
    <recommendedName>
        <fullName evidence="2">MobA-like NTP transferase domain-containing protein</fullName>
    </recommendedName>
</protein>
<dbReference type="SUPFAM" id="SSF53448">
    <property type="entry name" value="Nucleotide-diphospho-sugar transferases"/>
    <property type="match status" value="1"/>
</dbReference>
<comment type="caution">
    <text evidence="3">The sequence shown here is derived from an EMBL/GenBank/DDBJ whole genome shotgun (WGS) entry which is preliminary data.</text>
</comment>
<dbReference type="Gene3D" id="3.90.550.10">
    <property type="entry name" value="Spore Coat Polysaccharide Biosynthesis Protein SpsA, Chain A"/>
    <property type="match status" value="1"/>
</dbReference>
<feature type="domain" description="MobA-like NTP transferase" evidence="2">
    <location>
        <begin position="17"/>
        <end position="180"/>
    </location>
</feature>
<dbReference type="RefSeq" id="WP_189514840.1">
    <property type="nucleotide sequence ID" value="NZ_BMZM01000001.1"/>
</dbReference>
<dbReference type="Proteomes" id="UP000604243">
    <property type="component" value="Unassembled WGS sequence"/>
</dbReference>
<evidence type="ECO:0000313" key="4">
    <source>
        <dbReference type="Proteomes" id="UP000604243"/>
    </source>
</evidence>
<dbReference type="EMBL" id="BMZM01000001">
    <property type="protein sequence ID" value="GHC17192.1"/>
    <property type="molecule type" value="Genomic_DNA"/>
</dbReference>
<dbReference type="InterPro" id="IPR025877">
    <property type="entry name" value="MobA-like_NTP_Trfase"/>
</dbReference>
<sequence>MTALQDDSQWRAPEVLGLILAAGHSRRFGGDKRLANLGGQTLLAATTLNLQPHVSAVTIILRHGERPEALGLPAETDVVQAPPAPIGMGTSLAAAVSRLLVSSESRHQHCVALALMLGDMPWVSADTLHKLVAQACHDVIVRPRHQGRAGHPVIFGRQFWPALAALEGDEGARGLLKRYQQHVVMLDVNDPGILGDVDTPADLPTLQ</sequence>
<dbReference type="Pfam" id="PF12804">
    <property type="entry name" value="NTP_transf_3"/>
    <property type="match status" value="1"/>
</dbReference>
<proteinExistence type="predicted"/>
<accession>A0ABQ3FBK2</accession>
<evidence type="ECO:0000256" key="1">
    <source>
        <dbReference type="ARBA" id="ARBA00022842"/>
    </source>
</evidence>
<reference evidence="4" key="1">
    <citation type="journal article" date="2019" name="Int. J. Syst. Evol. Microbiol.">
        <title>The Global Catalogue of Microorganisms (GCM) 10K type strain sequencing project: providing services to taxonomists for standard genome sequencing and annotation.</title>
        <authorList>
            <consortium name="The Broad Institute Genomics Platform"/>
            <consortium name="The Broad Institute Genome Sequencing Center for Infectious Disease"/>
            <person name="Wu L."/>
            <person name="Ma J."/>
        </authorList>
    </citation>
    <scope>NUCLEOTIDE SEQUENCE [LARGE SCALE GENOMIC DNA]</scope>
    <source>
        <strain evidence="4">KCTC 42082</strain>
    </source>
</reference>
<dbReference type="CDD" id="cd04182">
    <property type="entry name" value="GT_2_like_f"/>
    <property type="match status" value="1"/>
</dbReference>
<keyword evidence="1" id="KW-0460">Magnesium</keyword>
<dbReference type="PANTHER" id="PTHR43777:SF1">
    <property type="entry name" value="MOLYBDENUM COFACTOR CYTIDYLYLTRANSFERASE"/>
    <property type="match status" value="1"/>
</dbReference>
<evidence type="ECO:0000259" key="2">
    <source>
        <dbReference type="Pfam" id="PF12804"/>
    </source>
</evidence>
<organism evidence="3 4">
    <name type="scientific">Kushneria pakistanensis</name>
    <dbReference type="NCBI Taxonomy" id="1508770"/>
    <lineage>
        <taxon>Bacteria</taxon>
        <taxon>Pseudomonadati</taxon>
        <taxon>Pseudomonadota</taxon>
        <taxon>Gammaproteobacteria</taxon>
        <taxon>Oceanospirillales</taxon>
        <taxon>Halomonadaceae</taxon>
        <taxon>Kushneria</taxon>
    </lineage>
</organism>
<dbReference type="PANTHER" id="PTHR43777">
    <property type="entry name" value="MOLYBDENUM COFACTOR CYTIDYLYLTRANSFERASE"/>
    <property type="match status" value="1"/>
</dbReference>
<keyword evidence="4" id="KW-1185">Reference proteome</keyword>
<gene>
    <name evidence="3" type="ORF">GCM10010082_05300</name>
</gene>
<name>A0ABQ3FBK2_9GAMM</name>
<evidence type="ECO:0000313" key="3">
    <source>
        <dbReference type="EMBL" id="GHC17192.1"/>
    </source>
</evidence>
<dbReference type="InterPro" id="IPR029044">
    <property type="entry name" value="Nucleotide-diphossugar_trans"/>
</dbReference>